<evidence type="ECO:0000259" key="8">
    <source>
        <dbReference type="Pfam" id="PF14322"/>
    </source>
</evidence>
<dbReference type="Pfam" id="PF14322">
    <property type="entry name" value="SusD-like_3"/>
    <property type="match status" value="1"/>
</dbReference>
<dbReference type="Proteomes" id="UP000557307">
    <property type="component" value="Unassembled WGS sequence"/>
</dbReference>
<evidence type="ECO:0000256" key="5">
    <source>
        <dbReference type="ARBA" id="ARBA00023237"/>
    </source>
</evidence>
<evidence type="ECO:0008006" key="11">
    <source>
        <dbReference type="Google" id="ProtNLM"/>
    </source>
</evidence>
<comment type="similarity">
    <text evidence="2">Belongs to the SusD family.</text>
</comment>
<evidence type="ECO:0000256" key="3">
    <source>
        <dbReference type="ARBA" id="ARBA00022729"/>
    </source>
</evidence>
<dbReference type="SUPFAM" id="SSF48452">
    <property type="entry name" value="TPR-like"/>
    <property type="match status" value="1"/>
</dbReference>
<reference evidence="9 10" key="1">
    <citation type="submission" date="2020-08" db="EMBL/GenBank/DDBJ databases">
        <title>Genomic Encyclopedia of Type Strains, Phase IV (KMG-IV): sequencing the most valuable type-strain genomes for metagenomic binning, comparative biology and taxonomic classification.</title>
        <authorList>
            <person name="Goeker M."/>
        </authorList>
    </citation>
    <scope>NUCLEOTIDE SEQUENCE [LARGE SCALE GENOMIC DNA]</scope>
    <source>
        <strain evidence="9 10">DSM 105074</strain>
    </source>
</reference>
<keyword evidence="3 6" id="KW-0732">Signal</keyword>
<dbReference type="EMBL" id="JACHGF010000003">
    <property type="protein sequence ID" value="MBB5284627.1"/>
    <property type="molecule type" value="Genomic_DNA"/>
</dbReference>
<keyword evidence="4" id="KW-0472">Membrane</keyword>
<dbReference type="RefSeq" id="WP_184174546.1">
    <property type="nucleotide sequence ID" value="NZ_JACHGF010000003.1"/>
</dbReference>
<protein>
    <recommendedName>
        <fullName evidence="11">RagB/SusD family nutrient uptake outer membrane protein</fullName>
    </recommendedName>
</protein>
<evidence type="ECO:0000256" key="2">
    <source>
        <dbReference type="ARBA" id="ARBA00006275"/>
    </source>
</evidence>
<evidence type="ECO:0000313" key="10">
    <source>
        <dbReference type="Proteomes" id="UP000557307"/>
    </source>
</evidence>
<dbReference type="InterPro" id="IPR011990">
    <property type="entry name" value="TPR-like_helical_dom_sf"/>
</dbReference>
<comment type="subcellular location">
    <subcellularLocation>
        <location evidence="1">Cell outer membrane</location>
    </subcellularLocation>
</comment>
<feature type="domain" description="RagB/SusD" evidence="7">
    <location>
        <begin position="346"/>
        <end position="494"/>
    </location>
</feature>
<evidence type="ECO:0000256" key="4">
    <source>
        <dbReference type="ARBA" id="ARBA00023136"/>
    </source>
</evidence>
<proteinExistence type="inferred from homology"/>
<dbReference type="AlphaFoldDB" id="A0A840TSF0"/>
<organism evidence="9 10">
    <name type="scientific">Rhabdobacter roseus</name>
    <dbReference type="NCBI Taxonomy" id="1655419"/>
    <lineage>
        <taxon>Bacteria</taxon>
        <taxon>Pseudomonadati</taxon>
        <taxon>Bacteroidota</taxon>
        <taxon>Cytophagia</taxon>
        <taxon>Cytophagales</taxon>
        <taxon>Cytophagaceae</taxon>
        <taxon>Rhabdobacter</taxon>
    </lineage>
</organism>
<accession>A0A840TSF0</accession>
<feature type="domain" description="SusD-like N-terminal" evidence="8">
    <location>
        <begin position="98"/>
        <end position="223"/>
    </location>
</feature>
<dbReference type="CDD" id="cd08977">
    <property type="entry name" value="SusD"/>
    <property type="match status" value="1"/>
</dbReference>
<sequence>MKLSRKILSITLLSGLLFSSSCSDMLDVEPTSIISNASFWKTEDDANGALAGMYVKLRNEAQLNLFQLGEGRSETMEWGRLVGTLDYDRLYLNTLDATFAGPSWIGFYSTVNAANLIIKYVPNITFRTEAAKNTVLAQAYTMRAYMYFVMVRSWGDVPLRTEPTEGYSAETTSLGRAPKEQVFQLIKEDLEKALQLFPSNAFHNGRNTWSKASANALKADVYLWTAKRLNGGQADFTTALQACNEVQTADVELLPNFANVFAYTNKANKEILMAVRFQQLESNNNYFENMYIPASLVPATTDQATKDVIGVPGGNIVWTPSPLVRNQFTPDDQRRNASFLEIYTTNASGQRSYFGSIAVKGKGMVEGGVRNFKDDVVLYRYADVLLLKAEAKNALGQDPAPEINQVRQRAYGANFAQHTFVSGTKAQNDEAILKERLLELAFEGKRWWDLVRFGKAFELVPSLQNRQGQEHLLLFPISSYILSLEPQVQQNPGYN</sequence>
<dbReference type="Pfam" id="PF07980">
    <property type="entry name" value="SusD_RagB"/>
    <property type="match status" value="1"/>
</dbReference>
<dbReference type="GO" id="GO:0009279">
    <property type="term" value="C:cell outer membrane"/>
    <property type="evidence" value="ECO:0007669"/>
    <property type="project" value="UniProtKB-SubCell"/>
</dbReference>
<keyword evidence="5" id="KW-0998">Cell outer membrane</keyword>
<feature type="chain" id="PRO_5032996379" description="RagB/SusD family nutrient uptake outer membrane protein" evidence="6">
    <location>
        <begin position="24"/>
        <end position="495"/>
    </location>
</feature>
<keyword evidence="10" id="KW-1185">Reference proteome</keyword>
<dbReference type="PROSITE" id="PS51257">
    <property type="entry name" value="PROKAR_LIPOPROTEIN"/>
    <property type="match status" value="1"/>
</dbReference>
<evidence type="ECO:0000313" key="9">
    <source>
        <dbReference type="EMBL" id="MBB5284627.1"/>
    </source>
</evidence>
<comment type="caution">
    <text evidence="9">The sequence shown here is derived from an EMBL/GenBank/DDBJ whole genome shotgun (WGS) entry which is preliminary data.</text>
</comment>
<dbReference type="InterPro" id="IPR012944">
    <property type="entry name" value="SusD_RagB_dom"/>
</dbReference>
<evidence type="ECO:0000259" key="7">
    <source>
        <dbReference type="Pfam" id="PF07980"/>
    </source>
</evidence>
<evidence type="ECO:0000256" key="6">
    <source>
        <dbReference type="SAM" id="SignalP"/>
    </source>
</evidence>
<name>A0A840TSF0_9BACT</name>
<evidence type="ECO:0000256" key="1">
    <source>
        <dbReference type="ARBA" id="ARBA00004442"/>
    </source>
</evidence>
<gene>
    <name evidence="9" type="ORF">HNQ92_002770</name>
</gene>
<feature type="signal peptide" evidence="6">
    <location>
        <begin position="1"/>
        <end position="23"/>
    </location>
</feature>
<dbReference type="InterPro" id="IPR033985">
    <property type="entry name" value="SusD-like_N"/>
</dbReference>
<dbReference type="Gene3D" id="1.25.40.390">
    <property type="match status" value="1"/>
</dbReference>